<proteinExistence type="predicted"/>
<dbReference type="Proteomes" id="UP000321533">
    <property type="component" value="Chromosome"/>
</dbReference>
<evidence type="ECO:0000313" key="1">
    <source>
        <dbReference type="EMBL" id="QEC67513.1"/>
    </source>
</evidence>
<organism evidence="1 2">
    <name type="scientific">Panacibacter ginsenosidivorans</name>
    <dbReference type="NCBI Taxonomy" id="1813871"/>
    <lineage>
        <taxon>Bacteria</taxon>
        <taxon>Pseudomonadati</taxon>
        <taxon>Bacteroidota</taxon>
        <taxon>Chitinophagia</taxon>
        <taxon>Chitinophagales</taxon>
        <taxon>Chitinophagaceae</taxon>
        <taxon>Panacibacter</taxon>
    </lineage>
</organism>
<dbReference type="OrthoDB" id="666712at2"/>
<accession>A0A5B8V9A9</accession>
<reference evidence="1 2" key="1">
    <citation type="journal article" date="2016" name="Int. J. Syst. Evol. Microbiol.">
        <title>Panacibacter ginsenosidivorans gen. nov., sp. nov., with ginsenoside converting activity isolated from soil of a ginseng field.</title>
        <authorList>
            <person name="Siddiqi M.Z."/>
            <person name="Muhammad Shafi S."/>
            <person name="Choi K.D."/>
            <person name="Im W.T."/>
        </authorList>
    </citation>
    <scope>NUCLEOTIDE SEQUENCE [LARGE SCALE GENOMIC DNA]</scope>
    <source>
        <strain evidence="1 2">Gsoil1550</strain>
    </source>
</reference>
<dbReference type="RefSeq" id="WP_147189320.1">
    <property type="nucleotide sequence ID" value="NZ_CP042435.1"/>
</dbReference>
<protein>
    <submittedName>
        <fullName evidence="1">Uncharacterized protein</fullName>
    </submittedName>
</protein>
<keyword evidence="2" id="KW-1185">Reference proteome</keyword>
<sequence>MLTFFVWSCNNKNATKEDIFISTDSSIFYPVNEYFKTQILKGDSFSVIRYTYIDSDNKNDSAIITSAKFKELANPFLKDDINDRSIKKYYRESIFHDVTTASNTFTYTSVTNKLPLQTLDILLDTITNNVKRVFIAKNFTKGDSTIIEKMGWKTGESFFINRIVQLPGNKETTQQITVSWSSND</sequence>
<evidence type="ECO:0000313" key="2">
    <source>
        <dbReference type="Proteomes" id="UP000321533"/>
    </source>
</evidence>
<dbReference type="AlphaFoldDB" id="A0A5B8V9A9"/>
<dbReference type="EMBL" id="CP042435">
    <property type="protein sequence ID" value="QEC67513.1"/>
    <property type="molecule type" value="Genomic_DNA"/>
</dbReference>
<dbReference type="KEGG" id="pgin:FRZ67_09470"/>
<gene>
    <name evidence="1" type="ORF">FRZ67_09470</name>
</gene>
<name>A0A5B8V9A9_9BACT</name>